<dbReference type="EMBL" id="NIVC01000040">
    <property type="protein sequence ID" value="PAA92782.1"/>
    <property type="molecule type" value="Genomic_DNA"/>
</dbReference>
<feature type="region of interest" description="Disordered" evidence="1">
    <location>
        <begin position="154"/>
        <end position="188"/>
    </location>
</feature>
<evidence type="ECO:0000313" key="3">
    <source>
        <dbReference type="EMBL" id="PAA92782.1"/>
    </source>
</evidence>
<feature type="region of interest" description="Disordered" evidence="1">
    <location>
        <begin position="476"/>
        <end position="496"/>
    </location>
</feature>
<reference evidence="3 4" key="1">
    <citation type="submission" date="2017-06" db="EMBL/GenBank/DDBJ databases">
        <title>A platform for efficient transgenesis in Macrostomum lignano, a flatworm model organism for stem cell research.</title>
        <authorList>
            <person name="Berezikov E."/>
        </authorList>
    </citation>
    <scope>NUCLEOTIDE SEQUENCE [LARGE SCALE GENOMIC DNA]</scope>
    <source>
        <strain evidence="3">DV1</strain>
        <tissue evidence="3">Whole organism</tissue>
    </source>
</reference>
<keyword evidence="4" id="KW-1185">Reference proteome</keyword>
<accession>A0A267H5E8</accession>
<evidence type="ECO:0000259" key="2">
    <source>
        <dbReference type="Pfam" id="PF16002"/>
    </source>
</evidence>
<evidence type="ECO:0000256" key="1">
    <source>
        <dbReference type="SAM" id="MobiDB-lite"/>
    </source>
</evidence>
<feature type="domain" description="Headcase middle" evidence="2">
    <location>
        <begin position="266"/>
        <end position="460"/>
    </location>
</feature>
<dbReference type="InterPro" id="IPR031947">
    <property type="entry name" value="Headcase_mid"/>
</dbReference>
<comment type="caution">
    <text evidence="3">The sequence shown here is derived from an EMBL/GenBank/DDBJ whole genome shotgun (WGS) entry which is preliminary data.</text>
</comment>
<gene>
    <name evidence="3" type="ORF">BOX15_Mlig028840g1</name>
</gene>
<name>A0A267H5E8_9PLAT</name>
<dbReference type="PANTHER" id="PTHR13425">
    <property type="entry name" value="HEADCASE PROTEIN"/>
    <property type="match status" value="1"/>
</dbReference>
<organism evidence="3 4">
    <name type="scientific">Macrostomum lignano</name>
    <dbReference type="NCBI Taxonomy" id="282301"/>
    <lineage>
        <taxon>Eukaryota</taxon>
        <taxon>Metazoa</taxon>
        <taxon>Spiralia</taxon>
        <taxon>Lophotrochozoa</taxon>
        <taxon>Platyhelminthes</taxon>
        <taxon>Rhabditophora</taxon>
        <taxon>Macrostomorpha</taxon>
        <taxon>Macrostomida</taxon>
        <taxon>Macrostomidae</taxon>
        <taxon>Macrostomum</taxon>
    </lineage>
</organism>
<sequence>MSTSLQPRSNSSGSGGMTAYRFRPAGKLQDAQRAVENGLNTNHHHNQHHHYHNHQLSSVTCCLHSVDSHLLPPNQTRQNSAIISDPEECQDAVKLVCSGHSCGQVLWAHLDCLNRWERSAASGSHQKSASAMSPTQSVRGDQQKLLRCPCGKGQLVRDQSRPGSATAASQPQLIGRRRQQQTAGSNNGYYLMGSSGGVGVGSYNSPTDMLNKRLRNLSNSSSHGGFGAAFSLSPTRSETSTVPFTSLVYSQQPPPAAPALQHQLRNRGNIFRRRLDNFDSLKVLPRSKQNKFHIVTEDDSSTENDELKSLVLTTLTACRSPQVPCVLCGHQMPVYDHFPLIDGTFFLSPVRHQSSDGPACGKGFLHAVCLHCACRTRQPQLHSRCRYCQRTWDGSHLLVGGIYTFDVLACSPCCPERLLCSHCRRPLVTEPGDLPTAFSQFSQPLACPHCRTADFHFVRSVSLTCRGADGGGGGGGGSSMATATAHSAGTSAATPV</sequence>
<dbReference type="Pfam" id="PF16002">
    <property type="entry name" value="Headcase"/>
    <property type="match status" value="1"/>
</dbReference>
<feature type="compositionally biased region" description="Polar residues" evidence="1">
    <location>
        <begin position="123"/>
        <end position="140"/>
    </location>
</feature>
<feature type="compositionally biased region" description="Low complexity" evidence="1">
    <location>
        <begin position="479"/>
        <end position="496"/>
    </location>
</feature>
<feature type="region of interest" description="Disordered" evidence="1">
    <location>
        <begin position="123"/>
        <end position="142"/>
    </location>
</feature>
<feature type="compositionally biased region" description="Polar residues" evidence="1">
    <location>
        <begin position="161"/>
        <end position="172"/>
    </location>
</feature>
<dbReference type="PANTHER" id="PTHR13425:SF3">
    <property type="entry name" value="HEADCASE PROTEIN HOMOLOG"/>
    <property type="match status" value="1"/>
</dbReference>
<proteinExistence type="predicted"/>
<protein>
    <recommendedName>
        <fullName evidence="2">Headcase middle domain-containing protein</fullName>
    </recommendedName>
</protein>
<evidence type="ECO:0000313" key="4">
    <source>
        <dbReference type="Proteomes" id="UP000215902"/>
    </source>
</evidence>
<dbReference type="InterPro" id="IPR026066">
    <property type="entry name" value="Headcase"/>
</dbReference>
<dbReference type="OrthoDB" id="10012848at2759"/>
<feature type="region of interest" description="Disordered" evidence="1">
    <location>
        <begin position="1"/>
        <end position="20"/>
    </location>
</feature>
<dbReference type="AlphaFoldDB" id="A0A267H5E8"/>
<dbReference type="Proteomes" id="UP000215902">
    <property type="component" value="Unassembled WGS sequence"/>
</dbReference>
<feature type="compositionally biased region" description="Polar residues" evidence="1">
    <location>
        <begin position="1"/>
        <end position="12"/>
    </location>
</feature>